<dbReference type="Proteomes" id="UP000319212">
    <property type="component" value="Unassembled WGS sequence"/>
</dbReference>
<dbReference type="InterPro" id="IPR003439">
    <property type="entry name" value="ABC_transporter-like_ATP-bd"/>
</dbReference>
<dbReference type="PANTHER" id="PTHR43776">
    <property type="entry name" value="TRANSPORT ATP-BINDING PROTEIN"/>
    <property type="match status" value="1"/>
</dbReference>
<dbReference type="Gene3D" id="3.40.50.300">
    <property type="entry name" value="P-loop containing nucleotide triphosphate hydrolases"/>
    <property type="match status" value="1"/>
</dbReference>
<keyword evidence="3" id="KW-1003">Cell membrane</keyword>
<dbReference type="GO" id="GO:0005524">
    <property type="term" value="F:ATP binding"/>
    <property type="evidence" value="ECO:0007669"/>
    <property type="project" value="UniProtKB-KW"/>
</dbReference>
<proteinExistence type="inferred from homology"/>
<dbReference type="PANTHER" id="PTHR43776:SF7">
    <property type="entry name" value="D,D-DIPEPTIDE TRANSPORT ATP-BINDING PROTEIN DDPF-RELATED"/>
    <property type="match status" value="1"/>
</dbReference>
<dbReference type="EMBL" id="RCZI01000005">
    <property type="protein sequence ID" value="TPG25399.1"/>
    <property type="molecule type" value="Genomic_DNA"/>
</dbReference>
<dbReference type="SUPFAM" id="SSF52540">
    <property type="entry name" value="P-loop containing nucleoside triphosphate hydrolases"/>
    <property type="match status" value="1"/>
</dbReference>
<gene>
    <name evidence="7" type="ORF">EAH82_17830</name>
</gene>
<keyword evidence="4" id="KW-0547">Nucleotide-binding</keyword>
<dbReference type="InterPro" id="IPR003593">
    <property type="entry name" value="AAA+_ATPase"/>
</dbReference>
<feature type="domain" description="ABC transporter" evidence="6">
    <location>
        <begin position="13"/>
        <end position="263"/>
    </location>
</feature>
<dbReference type="InterPro" id="IPR050319">
    <property type="entry name" value="ABC_transp_ATP-bind"/>
</dbReference>
<dbReference type="CDD" id="cd03257">
    <property type="entry name" value="ABC_NikE_OppD_transporters"/>
    <property type="match status" value="1"/>
</dbReference>
<evidence type="ECO:0000256" key="5">
    <source>
        <dbReference type="ARBA" id="ARBA00022840"/>
    </source>
</evidence>
<dbReference type="Pfam" id="PF08352">
    <property type="entry name" value="oligo_HPY"/>
    <property type="match status" value="1"/>
</dbReference>
<sequence>MTASAPTTTAPLLEVTDLVRHYALPREKLFAPAPQVKALNGVSFRIEAGRSLGIVGESGSGKSTIARLVMALDHPTSGSVTLLGRDLHRLPRGELRAARRDLQMVFQDPYGSLDPRQTVARIVAEPLEALAETSRKAQRERAGESLAAVGLRSSDLDKYPHEFSGGQRQRIAIARALITRPKLIVADEPVSALDVSVQAQVLNLMQDLQQQLGISYLLISHDLAVVNHLCDEVCVLHRGVVVERGEPHRLFSHAEHPYTQALLAAVPRAEPPAAAQPLHA</sequence>
<dbReference type="SMART" id="SM00382">
    <property type="entry name" value="AAA"/>
    <property type="match status" value="1"/>
</dbReference>
<dbReference type="GO" id="GO:0055085">
    <property type="term" value="P:transmembrane transport"/>
    <property type="evidence" value="ECO:0007669"/>
    <property type="project" value="UniProtKB-ARBA"/>
</dbReference>
<dbReference type="PROSITE" id="PS50893">
    <property type="entry name" value="ABC_TRANSPORTER_2"/>
    <property type="match status" value="1"/>
</dbReference>
<evidence type="ECO:0000256" key="4">
    <source>
        <dbReference type="ARBA" id="ARBA00022741"/>
    </source>
</evidence>
<accession>A0A502DLP8</accession>
<keyword evidence="5 7" id="KW-0067">ATP-binding</keyword>
<dbReference type="GO" id="GO:0015833">
    <property type="term" value="P:peptide transport"/>
    <property type="evidence" value="ECO:0007669"/>
    <property type="project" value="InterPro"/>
</dbReference>
<evidence type="ECO:0000256" key="3">
    <source>
        <dbReference type="ARBA" id="ARBA00022475"/>
    </source>
</evidence>
<dbReference type="RefSeq" id="WP_140844065.1">
    <property type="nucleotide sequence ID" value="NZ_RCZI01000005.1"/>
</dbReference>
<reference evidence="7 8" key="1">
    <citation type="journal article" date="2019" name="Environ. Microbiol.">
        <title>Species interactions and distinct microbial communities in high Arctic permafrost affected cryosols are associated with the CH4 and CO2 gas fluxes.</title>
        <authorList>
            <person name="Altshuler I."/>
            <person name="Hamel J."/>
            <person name="Turney S."/>
            <person name="Magnuson E."/>
            <person name="Levesque R."/>
            <person name="Greer C."/>
            <person name="Whyte L.G."/>
        </authorList>
    </citation>
    <scope>NUCLEOTIDE SEQUENCE [LARGE SCALE GENOMIC DNA]</scope>
    <source>
        <strain evidence="7 8">S06.C</strain>
    </source>
</reference>
<evidence type="ECO:0000259" key="6">
    <source>
        <dbReference type="PROSITE" id="PS50893"/>
    </source>
</evidence>
<dbReference type="FunFam" id="3.40.50.300:FF:000016">
    <property type="entry name" value="Oligopeptide ABC transporter ATP-binding component"/>
    <property type="match status" value="1"/>
</dbReference>
<comment type="caution">
    <text evidence="7">The sequence shown here is derived from an EMBL/GenBank/DDBJ whole genome shotgun (WGS) entry which is preliminary data.</text>
</comment>
<organism evidence="7 8">
    <name type="scientific">Variovorax guangxiensis</name>
    <dbReference type="NCBI Taxonomy" id="1775474"/>
    <lineage>
        <taxon>Bacteria</taxon>
        <taxon>Pseudomonadati</taxon>
        <taxon>Pseudomonadota</taxon>
        <taxon>Betaproteobacteria</taxon>
        <taxon>Burkholderiales</taxon>
        <taxon>Comamonadaceae</taxon>
        <taxon>Variovorax</taxon>
    </lineage>
</organism>
<protein>
    <submittedName>
        <fullName evidence="7">ATP-binding cassette domain-containing protein</fullName>
    </submittedName>
</protein>
<keyword evidence="2" id="KW-0813">Transport</keyword>
<evidence type="ECO:0000256" key="1">
    <source>
        <dbReference type="ARBA" id="ARBA00005417"/>
    </source>
</evidence>
<evidence type="ECO:0000256" key="2">
    <source>
        <dbReference type="ARBA" id="ARBA00022448"/>
    </source>
</evidence>
<evidence type="ECO:0000313" key="7">
    <source>
        <dbReference type="EMBL" id="TPG25399.1"/>
    </source>
</evidence>
<name>A0A502DLP8_9BURK</name>
<dbReference type="InterPro" id="IPR013563">
    <property type="entry name" value="Oligopep_ABC_C"/>
</dbReference>
<dbReference type="GO" id="GO:0016887">
    <property type="term" value="F:ATP hydrolysis activity"/>
    <property type="evidence" value="ECO:0007669"/>
    <property type="project" value="InterPro"/>
</dbReference>
<dbReference type="Pfam" id="PF00005">
    <property type="entry name" value="ABC_tran"/>
    <property type="match status" value="1"/>
</dbReference>
<evidence type="ECO:0000313" key="8">
    <source>
        <dbReference type="Proteomes" id="UP000319212"/>
    </source>
</evidence>
<dbReference type="OrthoDB" id="9802772at2"/>
<dbReference type="AlphaFoldDB" id="A0A502DLP8"/>
<keyword evidence="3" id="KW-0472">Membrane</keyword>
<dbReference type="PROSITE" id="PS00211">
    <property type="entry name" value="ABC_TRANSPORTER_1"/>
    <property type="match status" value="1"/>
</dbReference>
<dbReference type="InterPro" id="IPR017871">
    <property type="entry name" value="ABC_transporter-like_CS"/>
</dbReference>
<dbReference type="InterPro" id="IPR027417">
    <property type="entry name" value="P-loop_NTPase"/>
</dbReference>
<comment type="similarity">
    <text evidence="1">Belongs to the ABC transporter superfamily.</text>
</comment>